<gene>
    <name evidence="9" type="ORF">N47_H23600</name>
</gene>
<proteinExistence type="inferred from homology"/>
<dbReference type="PANTHER" id="PTHR43467">
    <property type="entry name" value="COBALT-PRECORRIN-2 C(20)-METHYLTRANSFERASE"/>
    <property type="match status" value="1"/>
</dbReference>
<evidence type="ECO:0000256" key="6">
    <source>
        <dbReference type="ARBA" id="ARBA00022691"/>
    </source>
</evidence>
<evidence type="ECO:0000256" key="5">
    <source>
        <dbReference type="ARBA" id="ARBA00022679"/>
    </source>
</evidence>
<dbReference type="Pfam" id="PF00590">
    <property type="entry name" value="TP_methylase"/>
    <property type="match status" value="1"/>
</dbReference>
<dbReference type="GO" id="GO:0009236">
    <property type="term" value="P:cobalamin biosynthetic process"/>
    <property type="evidence" value="ECO:0007669"/>
    <property type="project" value="UniProtKB-UniRule"/>
</dbReference>
<evidence type="ECO:0000256" key="1">
    <source>
        <dbReference type="ARBA" id="ARBA00004953"/>
    </source>
</evidence>
<name>E1YAE4_9BACT</name>
<accession>E1YAE4</accession>
<sequence length="252" mass="27669">MKMDILKYGKLYGIGVGPGDPDLITVKAVKTLHCVDVVYTAASTKNNYSLAQDIALPHLKEGTPVEKLDFPMTKDRNILEAVWKQNAEKIMATLKDGKDAAVLTLGDPMTYSTFGYIMKIVKEIKPEIEICIIPGITSFQAAAAASKQVLAEGDESFTVISGAAGSKKITEVINNNACVVILKVYRNYKEIINNLKQLDMISKSMLISRCGLKDEVVLEDIGKYQDEIPSYFSLLLVKNANAGMRTGKEQEL</sequence>
<keyword evidence="4" id="KW-0489">Methyltransferase</keyword>
<dbReference type="GO" id="GO:0032259">
    <property type="term" value="P:methylation"/>
    <property type="evidence" value="ECO:0007669"/>
    <property type="project" value="UniProtKB-KW"/>
</dbReference>
<comment type="similarity">
    <text evidence="2 7">Belongs to the precorrin methyltransferase family.</text>
</comment>
<dbReference type="InterPro" id="IPR012382">
    <property type="entry name" value="CobI/CbiL"/>
</dbReference>
<dbReference type="InterPro" id="IPR014777">
    <property type="entry name" value="4pyrrole_Mease_sub1"/>
</dbReference>
<dbReference type="PIRSF" id="PIRSF036427">
    <property type="entry name" value="Precrrn-2_mtase"/>
    <property type="match status" value="1"/>
</dbReference>
<evidence type="ECO:0000259" key="8">
    <source>
        <dbReference type="Pfam" id="PF00590"/>
    </source>
</evidence>
<dbReference type="InterPro" id="IPR006364">
    <property type="entry name" value="CobI/CbiL/CobIJ_dom"/>
</dbReference>
<dbReference type="InterPro" id="IPR014776">
    <property type="entry name" value="4pyrrole_Mease_sub2"/>
</dbReference>
<dbReference type="NCBIfam" id="TIGR01467">
    <property type="entry name" value="cobI_cbiL"/>
    <property type="match status" value="1"/>
</dbReference>
<dbReference type="SUPFAM" id="SSF53790">
    <property type="entry name" value="Tetrapyrrole methylase"/>
    <property type="match status" value="1"/>
</dbReference>
<keyword evidence="5" id="KW-0808">Transferase</keyword>
<dbReference type="Gene3D" id="3.30.950.10">
    <property type="entry name" value="Methyltransferase, Cobalt-precorrin-4 Transmethylase, Domain 2"/>
    <property type="match status" value="1"/>
</dbReference>
<evidence type="ECO:0000256" key="2">
    <source>
        <dbReference type="ARBA" id="ARBA00005879"/>
    </source>
</evidence>
<dbReference type="UniPathway" id="UPA00148"/>
<evidence type="ECO:0000256" key="4">
    <source>
        <dbReference type="ARBA" id="ARBA00022603"/>
    </source>
</evidence>
<evidence type="ECO:0000256" key="3">
    <source>
        <dbReference type="ARBA" id="ARBA00022573"/>
    </source>
</evidence>
<dbReference type="AlphaFoldDB" id="E1YAE4"/>
<organism evidence="9">
    <name type="scientific">uncultured Desulfobacterium sp</name>
    <dbReference type="NCBI Taxonomy" id="201089"/>
    <lineage>
        <taxon>Bacteria</taxon>
        <taxon>Pseudomonadati</taxon>
        <taxon>Thermodesulfobacteriota</taxon>
        <taxon>Desulfobacteria</taxon>
        <taxon>Desulfobacterales</taxon>
        <taxon>Desulfobacteriaceae</taxon>
        <taxon>Desulfobacterium</taxon>
        <taxon>environmental samples</taxon>
    </lineage>
</organism>
<keyword evidence="6" id="KW-0949">S-adenosyl-L-methionine</keyword>
<evidence type="ECO:0000256" key="7">
    <source>
        <dbReference type="PIRNR" id="PIRNR036427"/>
    </source>
</evidence>
<reference evidence="9" key="1">
    <citation type="journal article" date="2011" name="Environ. Microbiol.">
        <title>Genomic insights into the metabolic potential of the polycyclic aromatic hydrocarbon degrading sulfate-reducing Deltaproteobacterium N47.</title>
        <authorList>
            <person name="Bergmann F."/>
            <person name="Selesi D."/>
            <person name="Weinmaier T."/>
            <person name="Tischler P."/>
            <person name="Rattei T."/>
            <person name="Meckenstock R.U."/>
        </authorList>
    </citation>
    <scope>NUCLEOTIDE SEQUENCE</scope>
</reference>
<comment type="pathway">
    <text evidence="1">Cofactor biosynthesis; adenosylcobalamin biosynthesis.</text>
</comment>
<protein>
    <recommendedName>
        <fullName evidence="8">Tetrapyrrole methylase domain-containing protein</fullName>
    </recommendedName>
</protein>
<dbReference type="EMBL" id="FR695866">
    <property type="protein sequence ID" value="CBX27538.1"/>
    <property type="molecule type" value="Genomic_DNA"/>
</dbReference>
<feature type="domain" description="Tetrapyrrole methylase" evidence="8">
    <location>
        <begin position="10"/>
        <end position="218"/>
    </location>
</feature>
<dbReference type="InterPro" id="IPR000878">
    <property type="entry name" value="4pyrrol_Mease"/>
</dbReference>
<dbReference type="GO" id="GO:0030788">
    <property type="term" value="F:precorrin-2 C20-methyltransferase activity"/>
    <property type="evidence" value="ECO:0007669"/>
    <property type="project" value="InterPro"/>
</dbReference>
<dbReference type="CDD" id="cd11645">
    <property type="entry name" value="Precorrin_2_C20_MT"/>
    <property type="match status" value="1"/>
</dbReference>
<dbReference type="InterPro" id="IPR035996">
    <property type="entry name" value="4pyrrol_Methylase_sf"/>
</dbReference>
<dbReference type="Gene3D" id="3.40.1010.10">
    <property type="entry name" value="Cobalt-precorrin-4 Transmethylase, Domain 1"/>
    <property type="match status" value="1"/>
</dbReference>
<evidence type="ECO:0000313" key="9">
    <source>
        <dbReference type="EMBL" id="CBX27538.1"/>
    </source>
</evidence>
<dbReference type="PANTHER" id="PTHR43467:SF2">
    <property type="entry name" value="COBALT-PRECORRIN-2 C(20)-METHYLTRANSFERASE"/>
    <property type="match status" value="1"/>
</dbReference>
<keyword evidence="3" id="KW-0169">Cobalamin biosynthesis</keyword>